<dbReference type="EMBL" id="CVRI01000010">
    <property type="protein sequence ID" value="CRK89009.1"/>
    <property type="molecule type" value="Genomic_DNA"/>
</dbReference>
<reference evidence="1 2" key="1">
    <citation type="submission" date="2015-04" db="EMBL/GenBank/DDBJ databases">
        <authorList>
            <person name="Syromyatnikov M.Y."/>
            <person name="Popov V.N."/>
        </authorList>
    </citation>
    <scope>NUCLEOTIDE SEQUENCE [LARGE SCALE GENOMIC DNA]</scope>
</reference>
<gene>
    <name evidence="1" type="ORF">CLUMA_CG002763</name>
</gene>
<organism evidence="1 2">
    <name type="scientific">Clunio marinus</name>
    <dbReference type="NCBI Taxonomy" id="568069"/>
    <lineage>
        <taxon>Eukaryota</taxon>
        <taxon>Metazoa</taxon>
        <taxon>Ecdysozoa</taxon>
        <taxon>Arthropoda</taxon>
        <taxon>Hexapoda</taxon>
        <taxon>Insecta</taxon>
        <taxon>Pterygota</taxon>
        <taxon>Neoptera</taxon>
        <taxon>Endopterygota</taxon>
        <taxon>Diptera</taxon>
        <taxon>Nematocera</taxon>
        <taxon>Chironomoidea</taxon>
        <taxon>Chironomidae</taxon>
        <taxon>Clunio</taxon>
    </lineage>
</organism>
<evidence type="ECO:0000313" key="2">
    <source>
        <dbReference type="Proteomes" id="UP000183832"/>
    </source>
</evidence>
<accession>A0A1J1HS34</accession>
<dbReference type="AlphaFoldDB" id="A0A1J1HS34"/>
<dbReference type="Proteomes" id="UP000183832">
    <property type="component" value="Unassembled WGS sequence"/>
</dbReference>
<protein>
    <submittedName>
        <fullName evidence="1">CLUMA_CG002763, isoform A</fullName>
    </submittedName>
</protein>
<proteinExistence type="predicted"/>
<name>A0A1J1HS34_9DIPT</name>
<evidence type="ECO:0000313" key="1">
    <source>
        <dbReference type="EMBL" id="CRK89009.1"/>
    </source>
</evidence>
<keyword evidence="2" id="KW-1185">Reference proteome</keyword>
<sequence>MPSDVSQISNHPNYENCNRHHIKEKLKLLGIGKESQDFITTPLRNIPLGLKVENRNFRALKRH</sequence>